<gene>
    <name evidence="3" type="ORF">E0Y62_07665</name>
</gene>
<feature type="domain" description="PRD" evidence="2">
    <location>
        <begin position="167"/>
        <end position="276"/>
    </location>
</feature>
<dbReference type="EMBL" id="SJTH01000006">
    <property type="protein sequence ID" value="TCJ05097.1"/>
    <property type="molecule type" value="Genomic_DNA"/>
</dbReference>
<dbReference type="AlphaFoldDB" id="A0A4R1B4S7"/>
<keyword evidence="1" id="KW-0677">Repeat</keyword>
<name>A0A4R1B4S7_9BACI</name>
<dbReference type="SUPFAM" id="SSF50151">
    <property type="entry name" value="SacY-like RNA-binding domain"/>
    <property type="match status" value="1"/>
</dbReference>
<sequence length="276" mass="32205">MKIKKILNTNAVIVQDEGREKIAIGNGIAFNKKRNDIVASGKIEKLFVMQENDRLVQVLSRIPEEHFTISEEIITYAERYMGTKLNDHIHIVLTDHLSFAIERTNEGIHIHNKLLYEIKILYPREFEIGVWAIKHIKKKCRMEMPIVEAGFIALHLHTMKPQGGDLRQTIRQTVIIRDMVQLIKGYLGVAVEEDKLSYQRLISHLHFTLTRLSQFELHTMDEEMLVMLEQKFANSFRYARKMARDLLKLHGISLPEQELGYITLHLERLRKGLKTS</sequence>
<dbReference type="InterPro" id="IPR036650">
    <property type="entry name" value="CAT_RNA-bd_dom_sf"/>
</dbReference>
<organism evidence="3 4">
    <name type="scientific">Cytobacillus praedii</name>
    <dbReference type="NCBI Taxonomy" id="1742358"/>
    <lineage>
        <taxon>Bacteria</taxon>
        <taxon>Bacillati</taxon>
        <taxon>Bacillota</taxon>
        <taxon>Bacilli</taxon>
        <taxon>Bacillales</taxon>
        <taxon>Bacillaceae</taxon>
        <taxon>Cytobacillus</taxon>
    </lineage>
</organism>
<dbReference type="SMART" id="SM01061">
    <property type="entry name" value="CAT_RBD"/>
    <property type="match status" value="1"/>
</dbReference>
<dbReference type="PROSITE" id="PS51372">
    <property type="entry name" value="PRD_2"/>
    <property type="match status" value="2"/>
</dbReference>
<dbReference type="SUPFAM" id="SSF63520">
    <property type="entry name" value="PTS-regulatory domain, PRD"/>
    <property type="match status" value="2"/>
</dbReference>
<dbReference type="Gene3D" id="1.10.1790.10">
    <property type="entry name" value="PRD domain"/>
    <property type="match status" value="2"/>
</dbReference>
<protein>
    <submittedName>
        <fullName evidence="3">PRD domain-containing protein</fullName>
    </submittedName>
</protein>
<dbReference type="OrthoDB" id="9813552at2"/>
<evidence type="ECO:0000259" key="2">
    <source>
        <dbReference type="PROSITE" id="PS51372"/>
    </source>
</evidence>
<dbReference type="STRING" id="1742358.GCA_001439605_04349"/>
<proteinExistence type="predicted"/>
<dbReference type="RefSeq" id="WP_131236566.1">
    <property type="nucleotide sequence ID" value="NZ_SJTH01000006.1"/>
</dbReference>
<reference evidence="3 4" key="1">
    <citation type="submission" date="2019-03" db="EMBL/GenBank/DDBJ databases">
        <authorList>
            <person name="Jensen L."/>
            <person name="Storgaard J."/>
            <person name="Sulaj E."/>
            <person name="Schramm A."/>
            <person name="Marshall I.P.G."/>
        </authorList>
    </citation>
    <scope>NUCLEOTIDE SEQUENCE [LARGE SCALE GENOMIC DNA]</scope>
    <source>
        <strain evidence="3 4">2017H2G3</strain>
    </source>
</reference>
<dbReference type="InterPro" id="IPR011608">
    <property type="entry name" value="PRD"/>
</dbReference>
<evidence type="ECO:0000256" key="1">
    <source>
        <dbReference type="ARBA" id="ARBA00022737"/>
    </source>
</evidence>
<dbReference type="PANTHER" id="PTHR30185">
    <property type="entry name" value="CRYPTIC BETA-GLUCOSIDE BGL OPERON ANTITERMINATOR"/>
    <property type="match status" value="1"/>
</dbReference>
<dbReference type="Pfam" id="PF00874">
    <property type="entry name" value="PRD"/>
    <property type="match status" value="2"/>
</dbReference>
<comment type="caution">
    <text evidence="3">The sequence shown here is derived from an EMBL/GenBank/DDBJ whole genome shotgun (WGS) entry which is preliminary data.</text>
</comment>
<dbReference type="GO" id="GO:0003723">
    <property type="term" value="F:RNA binding"/>
    <property type="evidence" value="ECO:0007669"/>
    <property type="project" value="InterPro"/>
</dbReference>
<dbReference type="Pfam" id="PF03123">
    <property type="entry name" value="CAT_RBD"/>
    <property type="match status" value="1"/>
</dbReference>
<feature type="domain" description="PRD" evidence="2">
    <location>
        <begin position="61"/>
        <end position="166"/>
    </location>
</feature>
<dbReference type="Proteomes" id="UP000293846">
    <property type="component" value="Unassembled WGS sequence"/>
</dbReference>
<keyword evidence="4" id="KW-1185">Reference proteome</keyword>
<dbReference type="InterPro" id="IPR050661">
    <property type="entry name" value="BglG_antiterminators"/>
</dbReference>
<accession>A0A4R1B4S7</accession>
<evidence type="ECO:0000313" key="3">
    <source>
        <dbReference type="EMBL" id="TCJ05097.1"/>
    </source>
</evidence>
<dbReference type="Gene3D" id="2.30.24.10">
    <property type="entry name" value="CAT RNA-binding domain"/>
    <property type="match status" value="1"/>
</dbReference>
<dbReference type="PANTHER" id="PTHR30185:SF15">
    <property type="entry name" value="CRYPTIC BETA-GLUCOSIDE BGL OPERON ANTITERMINATOR"/>
    <property type="match status" value="1"/>
</dbReference>
<dbReference type="InterPro" id="IPR004341">
    <property type="entry name" value="CAT_RNA-bd_dom"/>
</dbReference>
<dbReference type="GO" id="GO:0006355">
    <property type="term" value="P:regulation of DNA-templated transcription"/>
    <property type="evidence" value="ECO:0007669"/>
    <property type="project" value="InterPro"/>
</dbReference>
<evidence type="ECO:0000313" key="4">
    <source>
        <dbReference type="Proteomes" id="UP000293846"/>
    </source>
</evidence>
<dbReference type="InterPro" id="IPR036634">
    <property type="entry name" value="PRD_sf"/>
</dbReference>